<feature type="region of interest" description="Disordered" evidence="1">
    <location>
        <begin position="1"/>
        <end position="24"/>
    </location>
</feature>
<reference evidence="2 3" key="1">
    <citation type="submission" date="2019-02" db="EMBL/GenBank/DDBJ databases">
        <title>Halonotius sp. a new haloqrchaeon isolated from saline water.</title>
        <authorList>
            <person name="Duran-Viseras A."/>
            <person name="Sanchez-Porro C."/>
            <person name="Ventosa A."/>
        </authorList>
    </citation>
    <scope>NUCLEOTIDE SEQUENCE [LARGE SCALE GENOMIC DNA]</scope>
    <source>
        <strain evidence="2 3">F9-27</strain>
    </source>
</reference>
<dbReference type="AlphaFoldDB" id="A0A544QRA4"/>
<dbReference type="InterPro" id="IPR006311">
    <property type="entry name" value="TAT_signal"/>
</dbReference>
<feature type="region of interest" description="Disordered" evidence="1">
    <location>
        <begin position="278"/>
        <end position="297"/>
    </location>
</feature>
<dbReference type="PANTHER" id="PTHR47197:SF3">
    <property type="entry name" value="DIHYDRO-HEME D1 DEHYDROGENASE"/>
    <property type="match status" value="1"/>
</dbReference>
<dbReference type="PANTHER" id="PTHR47197">
    <property type="entry name" value="PROTEIN NIRF"/>
    <property type="match status" value="1"/>
</dbReference>
<dbReference type="InterPro" id="IPR011048">
    <property type="entry name" value="Haem_d1_sf"/>
</dbReference>
<feature type="compositionally biased region" description="Basic and acidic residues" evidence="1">
    <location>
        <begin position="14"/>
        <end position="24"/>
    </location>
</feature>
<dbReference type="Gene3D" id="2.130.10.10">
    <property type="entry name" value="YVTN repeat-like/Quinoprotein amine dehydrogenase"/>
    <property type="match status" value="3"/>
</dbReference>
<dbReference type="InterPro" id="IPR051200">
    <property type="entry name" value="Host-pathogen_enzymatic-act"/>
</dbReference>
<name>A0A544QRA4_9EURY</name>
<evidence type="ECO:0000313" key="2">
    <source>
        <dbReference type="EMBL" id="TQQ81961.1"/>
    </source>
</evidence>
<dbReference type="InterPro" id="IPR015943">
    <property type="entry name" value="WD40/YVTN_repeat-like_dom_sf"/>
</dbReference>
<dbReference type="PROSITE" id="PS51318">
    <property type="entry name" value="TAT"/>
    <property type="match status" value="1"/>
</dbReference>
<keyword evidence="3" id="KW-1185">Reference proteome</keyword>
<proteinExistence type="predicted"/>
<gene>
    <name evidence="2" type="ORF">EWF95_03210</name>
</gene>
<dbReference type="OrthoDB" id="322576at2157"/>
<evidence type="ECO:0000256" key="1">
    <source>
        <dbReference type="SAM" id="MobiDB-lite"/>
    </source>
</evidence>
<dbReference type="SUPFAM" id="SSF51004">
    <property type="entry name" value="C-terminal (heme d1) domain of cytochrome cd1-nitrite reductase"/>
    <property type="match status" value="1"/>
</dbReference>
<evidence type="ECO:0008006" key="4">
    <source>
        <dbReference type="Google" id="ProtNLM"/>
    </source>
</evidence>
<evidence type="ECO:0000313" key="3">
    <source>
        <dbReference type="Proteomes" id="UP000315385"/>
    </source>
</evidence>
<dbReference type="EMBL" id="SESI01000001">
    <property type="protein sequence ID" value="TQQ81961.1"/>
    <property type="molecule type" value="Genomic_DNA"/>
</dbReference>
<accession>A0A544QRA4</accession>
<feature type="compositionally biased region" description="Basic and acidic residues" evidence="1">
    <location>
        <begin position="284"/>
        <end position="294"/>
    </location>
</feature>
<organism evidence="2 3">
    <name type="scientific">Halonotius roseus</name>
    <dbReference type="NCBI Taxonomy" id="2511997"/>
    <lineage>
        <taxon>Archaea</taxon>
        <taxon>Methanobacteriati</taxon>
        <taxon>Methanobacteriota</taxon>
        <taxon>Stenosarchaea group</taxon>
        <taxon>Halobacteria</taxon>
        <taxon>Halobacteriales</taxon>
        <taxon>Haloferacaceae</taxon>
        <taxon>Halonotius</taxon>
    </lineage>
</organism>
<feature type="region of interest" description="Disordered" evidence="1">
    <location>
        <begin position="42"/>
        <end position="63"/>
    </location>
</feature>
<protein>
    <recommendedName>
        <fullName evidence="4">YncE family protein</fullName>
    </recommendedName>
</protein>
<dbReference type="RefSeq" id="WP_142442613.1">
    <property type="nucleotide sequence ID" value="NZ_SESI01000001.1"/>
</dbReference>
<sequence>MTQSPPDPLYPNRGDARAGRDGVSRRHLLASGATASAVAAAGCAGDGRSDDDTAASTEPGDEPTVFVFNTGDGTVSLIDPATNEVVGSRAIGLSSSFPSNQYTPALTDAATDLLWLNVDRGVRALTVGGLEEAARIDTGSGANWQEQTPDGSHVVVSAREPSHTNYRVDADRDSETFGEVTGELDRADEGGRGGNDGPGPCDVTIHPDGEYAYVPDLFGDTLTVLSIDPFEIETQIAVEGVVADAAAPWMATIAPDGETMLVEHNEGEGTESIWDCSDPANPTERTRLTTDDGLGRGALTSEIGPESETGYVFTPGSNDVSVIDLDGGRVTDRLDLGGSAFVGTWNPAKTKLYVPVQTNDEVAVIDHAVGEIVERIDVGPGPYGATAATVRPPTDSTSAAAVALARLGLAASTAETTYCIGKCACGHEL</sequence>
<comment type="caution">
    <text evidence="2">The sequence shown here is derived from an EMBL/GenBank/DDBJ whole genome shotgun (WGS) entry which is preliminary data.</text>
</comment>
<dbReference type="Proteomes" id="UP000315385">
    <property type="component" value="Unassembled WGS sequence"/>
</dbReference>